<dbReference type="InterPro" id="IPR026444">
    <property type="entry name" value="Secre_tail"/>
</dbReference>
<reference evidence="6" key="1">
    <citation type="journal article" date="2019" name="Int. J. Syst. Evol. Microbiol.">
        <title>The Global Catalogue of Microorganisms (GCM) 10K type strain sequencing project: providing services to taxonomists for standard genome sequencing and annotation.</title>
        <authorList>
            <consortium name="The Broad Institute Genomics Platform"/>
            <consortium name="The Broad Institute Genome Sequencing Center for Infectious Disease"/>
            <person name="Wu L."/>
            <person name="Ma J."/>
        </authorList>
    </citation>
    <scope>NUCLEOTIDE SEQUENCE [LARGE SCALE GENOMIC DNA]</scope>
    <source>
        <strain evidence="6">KCTC 42423</strain>
    </source>
</reference>
<gene>
    <name evidence="5" type="ORF">ACFSTE_20820</name>
</gene>
<evidence type="ECO:0000259" key="3">
    <source>
        <dbReference type="PROSITE" id="PS50240"/>
    </source>
</evidence>
<protein>
    <submittedName>
        <fullName evidence="5">Fibronectin type III domain-containing protein</fullName>
    </submittedName>
</protein>
<feature type="domain" description="Peptidase S1" evidence="3">
    <location>
        <begin position="191"/>
        <end position="423"/>
    </location>
</feature>
<feature type="region of interest" description="Disordered" evidence="2">
    <location>
        <begin position="429"/>
        <end position="450"/>
    </location>
</feature>
<dbReference type="CDD" id="cd00063">
    <property type="entry name" value="FN3"/>
    <property type="match status" value="1"/>
</dbReference>
<dbReference type="InterPro" id="IPR009003">
    <property type="entry name" value="Peptidase_S1_PA"/>
</dbReference>
<dbReference type="SMART" id="SM00060">
    <property type="entry name" value="FN3"/>
    <property type="match status" value="1"/>
</dbReference>
<proteinExistence type="predicted"/>
<dbReference type="Pfam" id="PF00041">
    <property type="entry name" value="fn3"/>
    <property type="match status" value="1"/>
</dbReference>
<dbReference type="Gene3D" id="2.40.10.10">
    <property type="entry name" value="Trypsin-like serine proteases"/>
    <property type="match status" value="2"/>
</dbReference>
<evidence type="ECO:0000313" key="6">
    <source>
        <dbReference type="Proteomes" id="UP001597459"/>
    </source>
</evidence>
<dbReference type="PANTHER" id="PTHR36234">
    <property type="entry name" value="LYSYL ENDOPEPTIDASE"/>
    <property type="match status" value="1"/>
</dbReference>
<sequence length="656" mass="70945">MKNIVTAICILIGCVVGHAQISQGGKPAFSDESFGKSSSVPLEILPSVNVSKLLKEDQKEKEEGLPMRFAYAHDVNFTPANSGKWYTKSNGDKYWVLEITSKGAHSLNLTFSKFHLEKGAQLFIYNPQKTDVKGAFTEFNNKVSGRLGTAPVQGDRVVVEYFQPSSVKGMPQLAIETVAHDYKNVYGLAKAFGDSGSCNNNVACAEGDPWRDQIRSVAMIMLANGARICTGALINNAANDGTPYFLTANHCTGSDVTNWVFVFNYESPGCTNVDGSTSQSISGSQLMNKGSNSDYALLKLSAAPPSSYNVYYSGWDATGAAPSNTTGIHHPSGDIKKISFDYEAATVSAYLGGAGTTHWEVSDWNDGTTEPGSSGSPLFDHNQRIIGQLHGGYAACGNDRGDWYGRLSVSYPNICEWLAPGCQTKTVNGYDPSGGGGEDTEAPTTPSQLRASNVSNTSLTLSWNASTDNVGVTAYEIFQDNLQVTSVAGTSVEITNLTANTTYSFKIRARDAAGNQSQFSAAVEATTTDTGGGICDGVAPWDFRATYEEGDRVVFSGRLYERKNSRWNFIGFCDRNRTVPAISGIQLQENPVKNNTLRLQLHEKSNMPYQIMDMKGRVKLSGVLSSEVPVQSLKKGMYILKVRNGEEATIIRFVKQ</sequence>
<name>A0ABW5ND79_9FLAO</name>
<dbReference type="RefSeq" id="WP_176030694.1">
    <property type="nucleotide sequence ID" value="NZ_JBHSJV010000001.1"/>
</dbReference>
<dbReference type="Pfam" id="PF13365">
    <property type="entry name" value="Trypsin_2"/>
    <property type="match status" value="1"/>
</dbReference>
<evidence type="ECO:0000256" key="1">
    <source>
        <dbReference type="ARBA" id="ARBA00022729"/>
    </source>
</evidence>
<dbReference type="InterPro" id="IPR001254">
    <property type="entry name" value="Trypsin_dom"/>
</dbReference>
<feature type="domain" description="Fibronectin type-III" evidence="4">
    <location>
        <begin position="445"/>
        <end position="530"/>
    </location>
</feature>
<evidence type="ECO:0000313" key="5">
    <source>
        <dbReference type="EMBL" id="MFD2593293.1"/>
    </source>
</evidence>
<dbReference type="SUPFAM" id="SSF49265">
    <property type="entry name" value="Fibronectin type III"/>
    <property type="match status" value="1"/>
</dbReference>
<dbReference type="EMBL" id="JBHULX010000045">
    <property type="protein sequence ID" value="MFD2593293.1"/>
    <property type="molecule type" value="Genomic_DNA"/>
</dbReference>
<dbReference type="PANTHER" id="PTHR36234:SF5">
    <property type="entry name" value="LYSYL ENDOPEPTIDASE"/>
    <property type="match status" value="1"/>
</dbReference>
<dbReference type="Proteomes" id="UP001597459">
    <property type="component" value="Unassembled WGS sequence"/>
</dbReference>
<dbReference type="NCBIfam" id="TIGR04183">
    <property type="entry name" value="Por_Secre_tail"/>
    <property type="match status" value="1"/>
</dbReference>
<accession>A0ABW5ND79</accession>
<dbReference type="InterPro" id="IPR043504">
    <property type="entry name" value="Peptidase_S1_PA_chymotrypsin"/>
</dbReference>
<dbReference type="Gene3D" id="2.60.40.10">
    <property type="entry name" value="Immunoglobulins"/>
    <property type="match status" value="1"/>
</dbReference>
<dbReference type="PROSITE" id="PS50240">
    <property type="entry name" value="TRYPSIN_DOM"/>
    <property type="match status" value="1"/>
</dbReference>
<organism evidence="5 6">
    <name type="scientific">Aquimarina hainanensis</name>
    <dbReference type="NCBI Taxonomy" id="1578017"/>
    <lineage>
        <taxon>Bacteria</taxon>
        <taxon>Pseudomonadati</taxon>
        <taxon>Bacteroidota</taxon>
        <taxon>Flavobacteriia</taxon>
        <taxon>Flavobacteriales</taxon>
        <taxon>Flavobacteriaceae</taxon>
        <taxon>Aquimarina</taxon>
    </lineage>
</organism>
<dbReference type="InterPro" id="IPR036116">
    <property type="entry name" value="FN3_sf"/>
</dbReference>
<keyword evidence="1" id="KW-0732">Signal</keyword>
<dbReference type="InterPro" id="IPR013783">
    <property type="entry name" value="Ig-like_fold"/>
</dbReference>
<dbReference type="InterPro" id="IPR003961">
    <property type="entry name" value="FN3_dom"/>
</dbReference>
<evidence type="ECO:0000256" key="2">
    <source>
        <dbReference type="SAM" id="MobiDB-lite"/>
    </source>
</evidence>
<comment type="caution">
    <text evidence="5">The sequence shown here is derived from an EMBL/GenBank/DDBJ whole genome shotgun (WGS) entry which is preliminary data.</text>
</comment>
<evidence type="ECO:0000259" key="4">
    <source>
        <dbReference type="PROSITE" id="PS50853"/>
    </source>
</evidence>
<keyword evidence="6" id="KW-1185">Reference proteome</keyword>
<dbReference type="Pfam" id="PF18962">
    <property type="entry name" value="Por_Secre_tail"/>
    <property type="match status" value="1"/>
</dbReference>
<dbReference type="PROSITE" id="PS50853">
    <property type="entry name" value="FN3"/>
    <property type="match status" value="1"/>
</dbReference>
<dbReference type="SUPFAM" id="SSF50494">
    <property type="entry name" value="Trypsin-like serine proteases"/>
    <property type="match status" value="1"/>
</dbReference>